<keyword evidence="6 14" id="KW-0812">Transmembrane</keyword>
<feature type="compositionally biased region" description="Low complexity" evidence="13">
    <location>
        <begin position="420"/>
        <end position="431"/>
    </location>
</feature>
<dbReference type="PRINTS" id="PR00344">
    <property type="entry name" value="BCTRLSENSOR"/>
</dbReference>
<dbReference type="RefSeq" id="WP_066534753.1">
    <property type="nucleotide sequence ID" value="NZ_PDEA01000001.1"/>
</dbReference>
<dbReference type="GO" id="GO:0005524">
    <property type="term" value="F:ATP binding"/>
    <property type="evidence" value="ECO:0007669"/>
    <property type="project" value="UniProtKB-KW"/>
</dbReference>
<name>A0A2A7UVA7_COMTR</name>
<protein>
    <recommendedName>
        <fullName evidence="3">histidine kinase</fullName>
        <ecNumber evidence="3">2.7.13.3</ecNumber>
    </recommendedName>
</protein>
<sequence>MKLLRRSPAPTSLRLRLVLGLSLTLCVLWGSVAAWMFPTMQRELRTMLDDRLIASARMVSGIVHQFQPAQVDAITPANNALLSVIARDGVACEVSLVRSEVDILPLAKTSNSPDFTPLTRSGFGSIEKGGKSWRTYVLEENGIRIATADRLDVREQLVQSFVYTLVVPFVLALAGVVLLTWWICTLGLEPLHRLGEELQHRPPQDPSPVQTGQDTAELAPLVGSLNQLLGRMNRAIEHERRWTADAAHELRTPLTAIKTHVQVAQLVLERHAPPGPGSPGNPASQALKQASEGIDHMHATLEQLLQLARVESASTGTPPSTEGTAIAEALHLACRQSLQRANKGDTPTPRLQTDLEPAALHDWELPLAPALLTCAVTNLVDNALRHHLGEQPITLQLSLQPAGTGTAGDTDGVDEGLDPAHGTTSHGTAGTTGVEACASTATATLQIQVRDHGPGLSAEECAQALQRFWRKTSATQGSGLGLTIVQRIAESVGGQLHLAPDAPGLVATLSLPLQRVAHRAA</sequence>
<dbReference type="EMBL" id="PDEA01000001">
    <property type="protein sequence ID" value="PEH89177.1"/>
    <property type="molecule type" value="Genomic_DNA"/>
</dbReference>
<dbReference type="EC" id="2.7.13.3" evidence="3"/>
<dbReference type="Proteomes" id="UP000220246">
    <property type="component" value="Unassembled WGS sequence"/>
</dbReference>
<dbReference type="GO" id="GO:0005886">
    <property type="term" value="C:plasma membrane"/>
    <property type="evidence" value="ECO:0007669"/>
    <property type="project" value="TreeGrafter"/>
</dbReference>
<dbReference type="InterPro" id="IPR050428">
    <property type="entry name" value="TCS_sensor_his_kinase"/>
</dbReference>
<dbReference type="Gene3D" id="1.10.287.130">
    <property type="match status" value="1"/>
</dbReference>
<keyword evidence="7" id="KW-0547">Nucleotide-binding</keyword>
<evidence type="ECO:0000256" key="13">
    <source>
        <dbReference type="SAM" id="MobiDB-lite"/>
    </source>
</evidence>
<dbReference type="InterPro" id="IPR004358">
    <property type="entry name" value="Sig_transdc_His_kin-like_C"/>
</dbReference>
<feature type="transmembrane region" description="Helical" evidence="14">
    <location>
        <begin position="161"/>
        <end position="184"/>
    </location>
</feature>
<keyword evidence="8 16" id="KW-0418">Kinase</keyword>
<dbReference type="SUPFAM" id="SSF47384">
    <property type="entry name" value="Homodimeric domain of signal transducing histidine kinase"/>
    <property type="match status" value="1"/>
</dbReference>
<dbReference type="STRING" id="1219032.GCA_001515545_01354"/>
<dbReference type="InterPro" id="IPR036890">
    <property type="entry name" value="HATPase_C_sf"/>
</dbReference>
<dbReference type="InterPro" id="IPR005467">
    <property type="entry name" value="His_kinase_dom"/>
</dbReference>
<evidence type="ECO:0000256" key="9">
    <source>
        <dbReference type="ARBA" id="ARBA00022840"/>
    </source>
</evidence>
<evidence type="ECO:0000313" key="16">
    <source>
        <dbReference type="EMBL" id="PEH89177.1"/>
    </source>
</evidence>
<keyword evidence="10 14" id="KW-1133">Transmembrane helix</keyword>
<comment type="subcellular location">
    <subcellularLocation>
        <location evidence="2">Membrane</location>
        <topology evidence="2">Multi-pass membrane protein</topology>
    </subcellularLocation>
</comment>
<keyword evidence="11" id="KW-0902">Two-component regulatory system</keyword>
<evidence type="ECO:0000256" key="12">
    <source>
        <dbReference type="ARBA" id="ARBA00023136"/>
    </source>
</evidence>
<evidence type="ECO:0000256" key="4">
    <source>
        <dbReference type="ARBA" id="ARBA00022553"/>
    </source>
</evidence>
<keyword evidence="5" id="KW-0808">Transferase</keyword>
<dbReference type="InterPro" id="IPR036097">
    <property type="entry name" value="HisK_dim/P_sf"/>
</dbReference>
<evidence type="ECO:0000256" key="10">
    <source>
        <dbReference type="ARBA" id="ARBA00022989"/>
    </source>
</evidence>
<evidence type="ECO:0000256" key="7">
    <source>
        <dbReference type="ARBA" id="ARBA00022741"/>
    </source>
</evidence>
<dbReference type="OrthoDB" id="8583694at2"/>
<keyword evidence="9" id="KW-0067">ATP-binding</keyword>
<dbReference type="SMART" id="SM00387">
    <property type="entry name" value="HATPase_c"/>
    <property type="match status" value="1"/>
</dbReference>
<evidence type="ECO:0000256" key="1">
    <source>
        <dbReference type="ARBA" id="ARBA00000085"/>
    </source>
</evidence>
<keyword evidence="12 14" id="KW-0472">Membrane</keyword>
<evidence type="ECO:0000256" key="11">
    <source>
        <dbReference type="ARBA" id="ARBA00023012"/>
    </source>
</evidence>
<comment type="caution">
    <text evidence="16">The sequence shown here is derived from an EMBL/GenBank/DDBJ whole genome shotgun (WGS) entry which is preliminary data.</text>
</comment>
<dbReference type="InterPro" id="IPR003594">
    <property type="entry name" value="HATPase_dom"/>
</dbReference>
<evidence type="ECO:0000256" key="14">
    <source>
        <dbReference type="SAM" id="Phobius"/>
    </source>
</evidence>
<organism evidence="16 17">
    <name type="scientific">Comamonas terrigena</name>
    <dbReference type="NCBI Taxonomy" id="32013"/>
    <lineage>
        <taxon>Bacteria</taxon>
        <taxon>Pseudomonadati</taxon>
        <taxon>Pseudomonadota</taxon>
        <taxon>Betaproteobacteria</taxon>
        <taxon>Burkholderiales</taxon>
        <taxon>Comamonadaceae</taxon>
        <taxon>Comamonas</taxon>
    </lineage>
</organism>
<feature type="region of interest" description="Disordered" evidence="13">
    <location>
        <begin position="401"/>
        <end position="431"/>
    </location>
</feature>
<dbReference type="SUPFAM" id="SSF55874">
    <property type="entry name" value="ATPase domain of HSP90 chaperone/DNA topoisomerase II/histidine kinase"/>
    <property type="match status" value="1"/>
</dbReference>
<dbReference type="SMART" id="SM00388">
    <property type="entry name" value="HisKA"/>
    <property type="match status" value="1"/>
</dbReference>
<accession>A0A2A7UVA7</accession>
<dbReference type="PROSITE" id="PS50109">
    <property type="entry name" value="HIS_KIN"/>
    <property type="match status" value="1"/>
</dbReference>
<evidence type="ECO:0000259" key="15">
    <source>
        <dbReference type="PROSITE" id="PS50109"/>
    </source>
</evidence>
<dbReference type="AlphaFoldDB" id="A0A2A7UVA7"/>
<dbReference type="InterPro" id="IPR003661">
    <property type="entry name" value="HisK_dim/P_dom"/>
</dbReference>
<dbReference type="Gene3D" id="3.30.565.10">
    <property type="entry name" value="Histidine kinase-like ATPase, C-terminal domain"/>
    <property type="match status" value="1"/>
</dbReference>
<evidence type="ECO:0000256" key="5">
    <source>
        <dbReference type="ARBA" id="ARBA00022679"/>
    </source>
</evidence>
<dbReference type="GO" id="GO:0000155">
    <property type="term" value="F:phosphorelay sensor kinase activity"/>
    <property type="evidence" value="ECO:0007669"/>
    <property type="project" value="InterPro"/>
</dbReference>
<dbReference type="GeneID" id="80801281"/>
<dbReference type="PANTHER" id="PTHR45436">
    <property type="entry name" value="SENSOR HISTIDINE KINASE YKOH"/>
    <property type="match status" value="1"/>
</dbReference>
<feature type="domain" description="Histidine kinase" evidence="15">
    <location>
        <begin position="245"/>
        <end position="515"/>
    </location>
</feature>
<dbReference type="PANTHER" id="PTHR45436:SF14">
    <property type="entry name" value="SENSOR PROTEIN QSEC"/>
    <property type="match status" value="1"/>
</dbReference>
<evidence type="ECO:0000256" key="2">
    <source>
        <dbReference type="ARBA" id="ARBA00004141"/>
    </source>
</evidence>
<gene>
    <name evidence="16" type="ORF">CRM82_11730</name>
</gene>
<evidence type="ECO:0000313" key="17">
    <source>
        <dbReference type="Proteomes" id="UP000220246"/>
    </source>
</evidence>
<comment type="catalytic activity">
    <reaction evidence="1">
        <text>ATP + protein L-histidine = ADP + protein N-phospho-L-histidine.</text>
        <dbReference type="EC" id="2.7.13.3"/>
    </reaction>
</comment>
<dbReference type="Pfam" id="PF00512">
    <property type="entry name" value="HisKA"/>
    <property type="match status" value="1"/>
</dbReference>
<evidence type="ECO:0000256" key="6">
    <source>
        <dbReference type="ARBA" id="ARBA00022692"/>
    </source>
</evidence>
<dbReference type="CDD" id="cd00082">
    <property type="entry name" value="HisKA"/>
    <property type="match status" value="1"/>
</dbReference>
<evidence type="ECO:0000256" key="8">
    <source>
        <dbReference type="ARBA" id="ARBA00022777"/>
    </source>
</evidence>
<proteinExistence type="predicted"/>
<keyword evidence="4" id="KW-0597">Phosphoprotein</keyword>
<reference evidence="17" key="1">
    <citation type="submission" date="2017-09" db="EMBL/GenBank/DDBJ databases">
        <title>FDA dAtabase for Regulatory Grade micrObial Sequences (FDA-ARGOS): Supporting development and validation of Infectious Disease Dx tests.</title>
        <authorList>
            <person name="Minogue T."/>
            <person name="Wolcott M."/>
            <person name="Wasieloski L."/>
            <person name="Aguilar W."/>
            <person name="Moore D."/>
            <person name="Tallon L."/>
            <person name="Sadzewicz L."/>
            <person name="Ott S."/>
            <person name="Zhao X."/>
            <person name="Nagaraj S."/>
            <person name="Vavikolanu K."/>
            <person name="Aluvathingal J."/>
            <person name="Nadendla S."/>
            <person name="Sichtig H."/>
        </authorList>
    </citation>
    <scope>NUCLEOTIDE SEQUENCE [LARGE SCALE GENOMIC DNA]</scope>
    <source>
        <strain evidence="17">FDAARGOS_394</strain>
    </source>
</reference>
<keyword evidence="17" id="KW-1185">Reference proteome</keyword>
<evidence type="ECO:0000256" key="3">
    <source>
        <dbReference type="ARBA" id="ARBA00012438"/>
    </source>
</evidence>
<dbReference type="Pfam" id="PF02518">
    <property type="entry name" value="HATPase_c"/>
    <property type="match status" value="1"/>
</dbReference>